<dbReference type="AlphaFoldDB" id="A0A0E3QKK8"/>
<dbReference type="HOGENOM" id="CLU_034349_2_1_2"/>
<sequence length="162" mass="18092">MVLNGLGFRGQRLYLFPEIFRTISIERLFGEGVTREDLNQYVIGETLDGIVKYGPAKLLTEITLHINHSSHYGSSTCLLIPVHCLHADTTSVSVYGDYKDEETESIDITFGIPKNGSWDLKQFVLSLIVNQHGIPLFMNTHSGNASDKSTILEAIKCYSLIK</sequence>
<dbReference type="PANTHER" id="PTHR34614">
    <property type="match status" value="1"/>
</dbReference>
<dbReference type="KEGG" id="mbw:MSBRW_1429"/>
<dbReference type="NCBIfam" id="NF033559">
    <property type="entry name" value="transpos_IS1634"/>
    <property type="match status" value="1"/>
</dbReference>
<dbReference type="PANTHER" id="PTHR34614:SF2">
    <property type="entry name" value="TRANSPOSASE IS4-LIKE DOMAIN-CONTAINING PROTEIN"/>
    <property type="match status" value="1"/>
</dbReference>
<organism evidence="2 3">
    <name type="scientific">Methanosarcina barkeri str. Wiesmoor</name>
    <dbReference type="NCBI Taxonomy" id="1434109"/>
    <lineage>
        <taxon>Archaea</taxon>
        <taxon>Methanobacteriati</taxon>
        <taxon>Methanobacteriota</taxon>
        <taxon>Stenosarchaea group</taxon>
        <taxon>Methanomicrobia</taxon>
        <taxon>Methanosarcinales</taxon>
        <taxon>Methanosarcinaceae</taxon>
        <taxon>Methanosarcina</taxon>
    </lineage>
</organism>
<dbReference type="InterPro" id="IPR025457">
    <property type="entry name" value="DUF4277"/>
</dbReference>
<accession>A0A0E3QKK8</accession>
<proteinExistence type="predicted"/>
<name>A0A0E3QKK8_METBA</name>
<protein>
    <submittedName>
        <fullName evidence="2">Mobile element protein</fullName>
    </submittedName>
</protein>
<evidence type="ECO:0000313" key="3">
    <source>
        <dbReference type="Proteomes" id="UP000033038"/>
    </source>
</evidence>
<evidence type="ECO:0000259" key="1">
    <source>
        <dbReference type="Pfam" id="PF14104"/>
    </source>
</evidence>
<dbReference type="Proteomes" id="UP000033038">
    <property type="component" value="Chromosome"/>
</dbReference>
<feature type="domain" description="DUF4277" evidence="1">
    <location>
        <begin position="1"/>
        <end position="63"/>
    </location>
</feature>
<gene>
    <name evidence="2" type="ORF">MSBRW_1429</name>
</gene>
<reference evidence="2 3" key="1">
    <citation type="submission" date="2014-07" db="EMBL/GenBank/DDBJ databases">
        <title>Methanogenic archaea and the global carbon cycle.</title>
        <authorList>
            <person name="Henriksen J.R."/>
            <person name="Luke J."/>
            <person name="Reinhart S."/>
            <person name="Benedict M.N."/>
            <person name="Youngblut N.D."/>
            <person name="Metcalf M.E."/>
            <person name="Whitaker R.J."/>
            <person name="Metcalf W.W."/>
        </authorList>
    </citation>
    <scope>NUCLEOTIDE SEQUENCE [LARGE SCALE GENOMIC DNA]</scope>
    <source>
        <strain evidence="2 3">Wiesmoor</strain>
    </source>
</reference>
<dbReference type="Pfam" id="PF14104">
    <property type="entry name" value="DUF4277"/>
    <property type="match status" value="1"/>
</dbReference>
<dbReference type="InterPro" id="IPR047654">
    <property type="entry name" value="IS1634_transpos"/>
</dbReference>
<dbReference type="EMBL" id="CP009526">
    <property type="protein sequence ID" value="AKB50682.1"/>
    <property type="molecule type" value="Genomic_DNA"/>
</dbReference>
<evidence type="ECO:0000313" key="2">
    <source>
        <dbReference type="EMBL" id="AKB50682.1"/>
    </source>
</evidence>
<dbReference type="PATRIC" id="fig|1434109.4.peg.1794"/>